<dbReference type="GO" id="GO:0005774">
    <property type="term" value="C:vacuolar membrane"/>
    <property type="evidence" value="ECO:0007669"/>
    <property type="project" value="TreeGrafter"/>
</dbReference>
<dbReference type="InterPro" id="IPR013057">
    <property type="entry name" value="AA_transpt_TM"/>
</dbReference>
<dbReference type="EMBL" id="CP138895">
    <property type="protein sequence ID" value="WPK24749.1"/>
    <property type="molecule type" value="Genomic_DNA"/>
</dbReference>
<protein>
    <recommendedName>
        <fullName evidence="8">Amino acid transporter transmembrane domain-containing protein</fullName>
    </recommendedName>
</protein>
<feature type="transmembrane region" description="Helical" evidence="7">
    <location>
        <begin position="606"/>
        <end position="628"/>
    </location>
</feature>
<dbReference type="Pfam" id="PF01490">
    <property type="entry name" value="Aa_trans"/>
    <property type="match status" value="1"/>
</dbReference>
<dbReference type="GeneID" id="88173103"/>
<proteinExistence type="inferred from homology"/>
<feature type="transmembrane region" description="Helical" evidence="7">
    <location>
        <begin position="310"/>
        <end position="331"/>
    </location>
</feature>
<dbReference type="PANTHER" id="PTHR22950">
    <property type="entry name" value="AMINO ACID TRANSPORTER"/>
    <property type="match status" value="1"/>
</dbReference>
<feature type="transmembrane region" description="Helical" evidence="7">
    <location>
        <begin position="496"/>
        <end position="522"/>
    </location>
</feature>
<evidence type="ECO:0000256" key="6">
    <source>
        <dbReference type="SAM" id="MobiDB-lite"/>
    </source>
</evidence>
<evidence type="ECO:0000313" key="10">
    <source>
        <dbReference type="Proteomes" id="UP001338582"/>
    </source>
</evidence>
<dbReference type="PANTHER" id="PTHR22950:SF666">
    <property type="entry name" value="VACUOLAR AMINO ACID TRANSPORTER 4"/>
    <property type="match status" value="1"/>
</dbReference>
<feature type="transmembrane region" description="Helical" evidence="7">
    <location>
        <begin position="567"/>
        <end position="585"/>
    </location>
</feature>
<name>A0AAX4H8K8_9ASCO</name>
<feature type="transmembrane region" description="Helical" evidence="7">
    <location>
        <begin position="375"/>
        <end position="398"/>
    </location>
</feature>
<accession>A0AAX4H8K8</accession>
<dbReference type="RefSeq" id="XP_062877132.1">
    <property type="nucleotide sequence ID" value="XM_063021062.1"/>
</dbReference>
<keyword evidence="3 7" id="KW-0812">Transmembrane</keyword>
<reference evidence="9 10" key="1">
    <citation type="submission" date="2023-10" db="EMBL/GenBank/DDBJ databases">
        <title>Draft Genome Sequence of Candida saopaulonensis from a very Premature Infant with Sepsis.</title>
        <authorList>
            <person name="Ning Y."/>
            <person name="Dai R."/>
            <person name="Xiao M."/>
            <person name="Xu Y."/>
            <person name="Yan Q."/>
            <person name="Zhang L."/>
        </authorList>
    </citation>
    <scope>NUCLEOTIDE SEQUENCE [LARGE SCALE GENOMIC DNA]</scope>
    <source>
        <strain evidence="9 10">19XY460</strain>
    </source>
</reference>
<feature type="transmembrane region" description="Helical" evidence="7">
    <location>
        <begin position="453"/>
        <end position="476"/>
    </location>
</feature>
<keyword evidence="10" id="KW-1185">Reference proteome</keyword>
<feature type="transmembrane region" description="Helical" evidence="7">
    <location>
        <begin position="420"/>
        <end position="441"/>
    </location>
</feature>
<evidence type="ECO:0000256" key="4">
    <source>
        <dbReference type="ARBA" id="ARBA00022989"/>
    </source>
</evidence>
<evidence type="ECO:0000256" key="1">
    <source>
        <dbReference type="ARBA" id="ARBA00004141"/>
    </source>
</evidence>
<evidence type="ECO:0000256" key="2">
    <source>
        <dbReference type="ARBA" id="ARBA00008066"/>
    </source>
</evidence>
<comment type="similarity">
    <text evidence="2">Belongs to the amino acid/polyamine transporter 2 family.</text>
</comment>
<feature type="transmembrane region" description="Helical" evidence="7">
    <location>
        <begin position="543"/>
        <end position="561"/>
    </location>
</feature>
<evidence type="ECO:0000313" key="9">
    <source>
        <dbReference type="EMBL" id="WPK24749.1"/>
    </source>
</evidence>
<feature type="transmembrane region" description="Helical" evidence="7">
    <location>
        <begin position="263"/>
        <end position="285"/>
    </location>
</feature>
<keyword evidence="4 7" id="KW-1133">Transmembrane helix</keyword>
<organism evidence="9 10">
    <name type="scientific">Australozyma saopauloensis</name>
    <dbReference type="NCBI Taxonomy" id="291208"/>
    <lineage>
        <taxon>Eukaryota</taxon>
        <taxon>Fungi</taxon>
        <taxon>Dikarya</taxon>
        <taxon>Ascomycota</taxon>
        <taxon>Saccharomycotina</taxon>
        <taxon>Pichiomycetes</taxon>
        <taxon>Metschnikowiaceae</taxon>
        <taxon>Australozyma</taxon>
    </lineage>
</organism>
<feature type="region of interest" description="Disordered" evidence="6">
    <location>
        <begin position="53"/>
        <end position="82"/>
    </location>
</feature>
<evidence type="ECO:0000256" key="7">
    <source>
        <dbReference type="SAM" id="Phobius"/>
    </source>
</evidence>
<evidence type="ECO:0000256" key="5">
    <source>
        <dbReference type="ARBA" id="ARBA00023136"/>
    </source>
</evidence>
<dbReference type="GO" id="GO:0005302">
    <property type="term" value="F:L-tyrosine transmembrane transporter activity"/>
    <property type="evidence" value="ECO:0007669"/>
    <property type="project" value="TreeGrafter"/>
</dbReference>
<evidence type="ECO:0000259" key="8">
    <source>
        <dbReference type="Pfam" id="PF01490"/>
    </source>
</evidence>
<keyword evidence="5 7" id="KW-0472">Membrane</keyword>
<gene>
    <name evidence="9" type="ORF">PUMCH_002038</name>
</gene>
<dbReference type="Proteomes" id="UP001338582">
    <property type="component" value="Chromosome 2"/>
</dbReference>
<feature type="domain" description="Amino acid transporter transmembrane" evidence="8">
    <location>
        <begin position="231"/>
        <end position="630"/>
    </location>
</feature>
<feature type="transmembrane region" description="Helical" evidence="7">
    <location>
        <begin position="351"/>
        <end position="368"/>
    </location>
</feature>
<feature type="compositionally biased region" description="Polar residues" evidence="6">
    <location>
        <begin position="58"/>
        <end position="82"/>
    </location>
</feature>
<dbReference type="KEGG" id="asau:88173103"/>
<comment type="subcellular location">
    <subcellularLocation>
        <location evidence="1">Membrane</location>
        <topology evidence="1">Multi-pass membrane protein</topology>
    </subcellularLocation>
</comment>
<dbReference type="AlphaFoldDB" id="A0AAX4H8K8"/>
<evidence type="ECO:0000256" key="3">
    <source>
        <dbReference type="ARBA" id="ARBA00022692"/>
    </source>
</evidence>
<sequence length="633" mass="70051">MSLPRNISARRESIAKLTRPAFNSSPLGMSPHHSIAGLYLANSAFLKHEDDFIGGASEQPSRNSPASNLSPRSTSVGPESAIQTDLSAVDQRVLESAKKYLKTDEEASLAVEGADITRDIYKFRSDKKQVKRSRSFSLIDQVSHRRGLSASSLNVPGGFRRQFVLEHSRKVKPNLITRNFVEFLSIYGHFAGEDLEDDDYVACHYTLSNLKADEESPLLGSSGGRINSNGTATNSKALFLLVKAFVGTGVLFLPKAFSNGGLLFSALTLFGFGFLSYWCYLILVYSKIAVKVSSFGEIGRICYGNHMQRLIIVSIIISQVGFVAAYIVFTAENLRAFVANVTRYQLADLDVFWFIAAETLIVVPLTLIRDITKLSLLAVLANGFIMMGLVTIVCYTIKEFVSNNLVPGEGIHYFFNKSEFSLFIGVAIFAFEGIGLIIPIQESMIYPDDFPKVLFFVIITISSIFVFIGSLGYMTFGAHIKTVILLNLPQTSPFVIMIQILYAFAILLSTPIQIFPAVRLIELKLFKKTQSGKASAIVKWQKNLSRTLFVLATSVIALYGGKNLDKFVSFVGCFACIPLVYMYPPMLHLKSCCAYTGSYRDNKAKFWLGVLDYVLICIGATALVYTTYDILLH</sequence>